<feature type="region of interest" description="Disordered" evidence="1">
    <location>
        <begin position="1"/>
        <end position="20"/>
    </location>
</feature>
<comment type="caution">
    <text evidence="2">The sequence shown here is derived from an EMBL/GenBank/DDBJ whole genome shotgun (WGS) entry which is preliminary data.</text>
</comment>
<name>A0A8S3JAW1_9BILA</name>
<reference evidence="2" key="1">
    <citation type="submission" date="2021-02" db="EMBL/GenBank/DDBJ databases">
        <authorList>
            <person name="Nowell W R."/>
        </authorList>
    </citation>
    <scope>NUCLEOTIDE SEQUENCE</scope>
</reference>
<dbReference type="EMBL" id="CAJOBI010344264">
    <property type="protein sequence ID" value="CAF5216531.1"/>
    <property type="molecule type" value="Genomic_DNA"/>
</dbReference>
<gene>
    <name evidence="2" type="ORF">SMN809_LOCUS80076</name>
</gene>
<feature type="compositionally biased region" description="Polar residues" evidence="1">
    <location>
        <begin position="72"/>
        <end position="81"/>
    </location>
</feature>
<accession>A0A8S3JAW1</accession>
<evidence type="ECO:0000256" key="1">
    <source>
        <dbReference type="SAM" id="MobiDB-lite"/>
    </source>
</evidence>
<dbReference type="AlphaFoldDB" id="A0A8S3JAW1"/>
<organism evidence="2 3">
    <name type="scientific">Rotaria magnacalcarata</name>
    <dbReference type="NCBI Taxonomy" id="392030"/>
    <lineage>
        <taxon>Eukaryota</taxon>
        <taxon>Metazoa</taxon>
        <taxon>Spiralia</taxon>
        <taxon>Gnathifera</taxon>
        <taxon>Rotifera</taxon>
        <taxon>Eurotatoria</taxon>
        <taxon>Bdelloidea</taxon>
        <taxon>Philodinida</taxon>
        <taxon>Philodinidae</taxon>
        <taxon>Rotaria</taxon>
    </lineage>
</organism>
<evidence type="ECO:0000313" key="2">
    <source>
        <dbReference type="EMBL" id="CAF5216531.1"/>
    </source>
</evidence>
<feature type="compositionally biased region" description="Low complexity" evidence="1">
    <location>
        <begin position="82"/>
        <end position="115"/>
    </location>
</feature>
<evidence type="ECO:0000313" key="3">
    <source>
        <dbReference type="Proteomes" id="UP000676336"/>
    </source>
</evidence>
<protein>
    <submittedName>
        <fullName evidence="2">Uncharacterized protein</fullName>
    </submittedName>
</protein>
<dbReference type="Proteomes" id="UP000676336">
    <property type="component" value="Unassembled WGS sequence"/>
</dbReference>
<sequence length="133" mass="14799">MTVDTAALSENKKTNPAITKRDRRDVIRQIREITGLEDDFINQTIELCKDDTGRYSLDQVINLLFDDTLRNSLQSTSPKSTNDNNNNNNNNNSSQYHHNQNASAQAPLAAAASKPKASDRNHGDSITDDVIEI</sequence>
<feature type="compositionally biased region" description="Basic and acidic residues" evidence="1">
    <location>
        <begin position="116"/>
        <end position="125"/>
    </location>
</feature>
<feature type="non-terminal residue" evidence="2">
    <location>
        <position position="1"/>
    </location>
</feature>
<feature type="region of interest" description="Disordered" evidence="1">
    <location>
        <begin position="72"/>
        <end position="133"/>
    </location>
</feature>
<proteinExistence type="predicted"/>